<feature type="compositionally biased region" description="Low complexity" evidence="9">
    <location>
        <begin position="220"/>
        <end position="232"/>
    </location>
</feature>
<evidence type="ECO:0000256" key="10">
    <source>
        <dbReference type="SAM" id="Phobius"/>
    </source>
</evidence>
<dbReference type="OMA" id="LICYITV"/>
<name>W5N0T9_LEPOC</name>
<organism evidence="12 13">
    <name type="scientific">Lepisosteus oculatus</name>
    <name type="common">Spotted gar</name>
    <dbReference type="NCBI Taxonomy" id="7918"/>
    <lineage>
        <taxon>Eukaryota</taxon>
        <taxon>Metazoa</taxon>
        <taxon>Chordata</taxon>
        <taxon>Craniata</taxon>
        <taxon>Vertebrata</taxon>
        <taxon>Euteleostomi</taxon>
        <taxon>Actinopterygii</taxon>
        <taxon>Neopterygii</taxon>
        <taxon>Holostei</taxon>
        <taxon>Semionotiformes</taxon>
        <taxon>Lepisosteidae</taxon>
        <taxon>Lepisosteus</taxon>
    </lineage>
</organism>
<evidence type="ECO:0000256" key="6">
    <source>
        <dbReference type="ARBA" id="ARBA00023136"/>
    </source>
</evidence>
<dbReference type="Pfam" id="PF01390">
    <property type="entry name" value="SEA"/>
    <property type="match status" value="1"/>
</dbReference>
<feature type="region of interest" description="Disordered" evidence="9">
    <location>
        <begin position="1"/>
        <end position="112"/>
    </location>
</feature>
<keyword evidence="10" id="KW-1133">Transmembrane helix</keyword>
<dbReference type="PROSITE" id="PS00010">
    <property type="entry name" value="ASX_HYDROXYL"/>
    <property type="match status" value="1"/>
</dbReference>
<keyword evidence="3" id="KW-0245">EGF-like domain</keyword>
<dbReference type="SMART" id="SM00181">
    <property type="entry name" value="EGF"/>
    <property type="match status" value="2"/>
</dbReference>
<proteinExistence type="predicted"/>
<keyword evidence="8" id="KW-0325">Glycoprotein</keyword>
<keyword evidence="6 10" id="KW-0472">Membrane</keyword>
<keyword evidence="2" id="KW-1003">Cell membrane</keyword>
<dbReference type="FunFam" id="3.30.70.960:FF:000017">
    <property type="entry name" value="Mucin 13b, cell surface-associated"/>
    <property type="match status" value="1"/>
</dbReference>
<evidence type="ECO:0000256" key="9">
    <source>
        <dbReference type="SAM" id="MobiDB-lite"/>
    </source>
</evidence>
<dbReference type="PANTHER" id="PTHR24037:SF7">
    <property type="entry name" value="FLOCCULATION PROTEIN FLO11 ISOFORM X1-RELATED"/>
    <property type="match status" value="1"/>
</dbReference>
<dbReference type="EMBL" id="AHAT01022987">
    <property type="status" value="NOT_ANNOTATED_CDS"/>
    <property type="molecule type" value="Genomic_DNA"/>
</dbReference>
<keyword evidence="7" id="KW-1015">Disulfide bond</keyword>
<feature type="compositionally biased region" description="Low complexity" evidence="9">
    <location>
        <begin position="35"/>
        <end position="67"/>
    </location>
</feature>
<dbReference type="InterPro" id="IPR000742">
    <property type="entry name" value="EGF"/>
</dbReference>
<keyword evidence="4" id="KW-0732">Signal</keyword>
<feature type="compositionally biased region" description="Polar residues" evidence="9">
    <location>
        <begin position="12"/>
        <end position="34"/>
    </location>
</feature>
<dbReference type="SUPFAM" id="SSF82671">
    <property type="entry name" value="SEA domain"/>
    <property type="match status" value="1"/>
</dbReference>
<reference evidence="12" key="3">
    <citation type="submission" date="2025-09" db="UniProtKB">
        <authorList>
            <consortium name="Ensembl"/>
        </authorList>
    </citation>
    <scope>IDENTIFICATION</scope>
</reference>
<sequence>SAQSTSSNVSSTEPITARTTSSAYPTQKSDSTHGSTSKPESTESTSTTSVPHSTTSTNSTDQTSTLTENPPVTTMTTKEGNDSSVSTLGTMSTTWTTPPVAHTTTGVETTTNSTGMLATTQAPESPTTSIHNTTAATENSTITDSFSPTTATSLSTASTTEVDNSSSTTTSRYSSTTMTPTVSRLTTEGNKWVQLSLAAQVEEQKMNNKVLSPTAGTSLTSNTSTVQSSPSSPRKCSPDLCPFGSTCVDLFKNYTCQCLPGLYYDSLGNCVDAKVFPGTLHLVNINYKTSMSDKSSKDFKETAFSISTELRGILKNTKGYLNSLVLELKQGSVVASIQNIYEPSSDATVSSVKEDITKAIQNSSFFLNASYTARDLCQGSQSPCDTTSTICSYLASGIAKCTCIPGFLESPYSNRSCMACLSGYKQDGAQCVKCPFGYAGFNCSDSSLLAVVVISCVLGGLLLIVVLAFIIYCCSPLARSCHKKSKGSTYGSPYPAEDFLVWPKQEVPRIPRASTSWDPAPMEMTENGSTRVLVNKHHQGNGATESYDLDAEDLKTFKGKNQSRYSYLCHGQENPYFVADEDKKALK</sequence>
<protein>
    <recommendedName>
        <fullName evidence="11">SEA domain-containing protein</fullName>
    </recommendedName>
</protein>
<feature type="region of interest" description="Disordered" evidence="9">
    <location>
        <begin position="212"/>
        <end position="233"/>
    </location>
</feature>
<feature type="region of interest" description="Disordered" evidence="9">
    <location>
        <begin position="136"/>
        <end position="182"/>
    </location>
</feature>
<feature type="compositionally biased region" description="Low complexity" evidence="9">
    <location>
        <begin position="87"/>
        <end position="112"/>
    </location>
</feature>
<dbReference type="InterPro" id="IPR036364">
    <property type="entry name" value="SEA_dom_sf"/>
</dbReference>
<reference evidence="13" key="1">
    <citation type="submission" date="2011-12" db="EMBL/GenBank/DDBJ databases">
        <title>The Draft Genome of Lepisosteus oculatus.</title>
        <authorList>
            <consortium name="The Broad Institute Genome Assembly &amp; Analysis Group"/>
            <consortium name="Computational R&amp;D Group"/>
            <consortium name="and Sequencing Platform"/>
            <person name="Di Palma F."/>
            <person name="Alfoldi J."/>
            <person name="Johnson J."/>
            <person name="Berlin A."/>
            <person name="Gnerre S."/>
            <person name="Jaffe D."/>
            <person name="MacCallum I."/>
            <person name="Young S."/>
            <person name="Walker B.J."/>
            <person name="Lander E.S."/>
            <person name="Lindblad-Toh K."/>
        </authorList>
    </citation>
    <scope>NUCLEOTIDE SEQUENCE [LARGE SCALE GENOMIC DNA]</scope>
</reference>
<keyword evidence="10" id="KW-0812">Transmembrane</keyword>
<dbReference type="SMART" id="SM00200">
    <property type="entry name" value="SEA"/>
    <property type="match status" value="1"/>
</dbReference>
<dbReference type="AlphaFoldDB" id="W5N0T9"/>
<evidence type="ECO:0000259" key="11">
    <source>
        <dbReference type="PROSITE" id="PS50024"/>
    </source>
</evidence>
<dbReference type="STRING" id="7918.ENSLOCP00000014248"/>
<evidence type="ECO:0000256" key="7">
    <source>
        <dbReference type="ARBA" id="ARBA00023157"/>
    </source>
</evidence>
<dbReference type="GeneTree" id="ENSGT00710000106813"/>
<evidence type="ECO:0000313" key="13">
    <source>
        <dbReference type="Proteomes" id="UP000018468"/>
    </source>
</evidence>
<dbReference type="PROSITE" id="PS50024">
    <property type="entry name" value="SEA"/>
    <property type="match status" value="1"/>
</dbReference>
<evidence type="ECO:0000256" key="3">
    <source>
        <dbReference type="ARBA" id="ARBA00022536"/>
    </source>
</evidence>
<dbReference type="eggNOG" id="ENOG502QQEF">
    <property type="taxonomic scope" value="Eukaryota"/>
</dbReference>
<dbReference type="GO" id="GO:0005886">
    <property type="term" value="C:plasma membrane"/>
    <property type="evidence" value="ECO:0007669"/>
    <property type="project" value="UniProtKB-SubCell"/>
</dbReference>
<dbReference type="Bgee" id="ENSLOCG00000011590">
    <property type="expression patterns" value="Expressed in mesonephros and 12 other cell types or tissues"/>
</dbReference>
<dbReference type="InParanoid" id="W5N0T9"/>
<evidence type="ECO:0000256" key="4">
    <source>
        <dbReference type="ARBA" id="ARBA00022729"/>
    </source>
</evidence>
<dbReference type="CDD" id="cd00054">
    <property type="entry name" value="EGF_CA"/>
    <property type="match status" value="1"/>
</dbReference>
<dbReference type="Proteomes" id="UP000018468">
    <property type="component" value="Linkage group LG15"/>
</dbReference>
<feature type="compositionally biased region" description="Polar residues" evidence="9">
    <location>
        <begin position="68"/>
        <end position="86"/>
    </location>
</feature>
<feature type="domain" description="SEA" evidence="11">
    <location>
        <begin position="272"/>
        <end position="381"/>
    </location>
</feature>
<dbReference type="PANTHER" id="PTHR24037">
    <property type="entry name" value="HEART DEVELOPMENT PROTEIN WITH EGF-LIKE DOMAINS 1"/>
    <property type="match status" value="1"/>
</dbReference>
<dbReference type="Gene3D" id="3.30.70.960">
    <property type="entry name" value="SEA domain"/>
    <property type="match status" value="1"/>
</dbReference>
<evidence type="ECO:0000256" key="1">
    <source>
        <dbReference type="ARBA" id="ARBA00004236"/>
    </source>
</evidence>
<evidence type="ECO:0000256" key="2">
    <source>
        <dbReference type="ARBA" id="ARBA00022475"/>
    </source>
</evidence>
<dbReference type="InterPro" id="IPR000082">
    <property type="entry name" value="SEA_dom"/>
</dbReference>
<feature type="compositionally biased region" description="Low complexity" evidence="9">
    <location>
        <begin position="145"/>
        <end position="181"/>
    </location>
</feature>
<dbReference type="EMBL" id="AHAT01022986">
    <property type="status" value="NOT_ANNOTATED_CDS"/>
    <property type="molecule type" value="Genomic_DNA"/>
</dbReference>
<reference evidence="12" key="2">
    <citation type="submission" date="2025-08" db="UniProtKB">
        <authorList>
            <consortium name="Ensembl"/>
        </authorList>
    </citation>
    <scope>IDENTIFICATION</scope>
</reference>
<dbReference type="Ensembl" id="ENSLOCT00000014277.1">
    <property type="protein sequence ID" value="ENSLOCP00000014248.1"/>
    <property type="gene ID" value="ENSLOCG00000011590.1"/>
</dbReference>
<comment type="subcellular location">
    <subcellularLocation>
        <location evidence="1">Cell membrane</location>
    </subcellularLocation>
</comment>
<feature type="compositionally biased region" description="Low complexity" evidence="9">
    <location>
        <begin position="1"/>
        <end position="11"/>
    </location>
</feature>
<dbReference type="InterPro" id="IPR000152">
    <property type="entry name" value="EGF-type_Asp/Asn_hydroxyl_site"/>
</dbReference>
<evidence type="ECO:0000256" key="8">
    <source>
        <dbReference type="ARBA" id="ARBA00023180"/>
    </source>
</evidence>
<evidence type="ECO:0000256" key="5">
    <source>
        <dbReference type="ARBA" id="ARBA00022737"/>
    </source>
</evidence>
<keyword evidence="13" id="KW-1185">Reference proteome</keyword>
<keyword evidence="5" id="KW-0677">Repeat</keyword>
<dbReference type="SUPFAM" id="SSF57196">
    <property type="entry name" value="EGF/Laminin"/>
    <property type="match status" value="1"/>
</dbReference>
<evidence type="ECO:0000313" key="12">
    <source>
        <dbReference type="Ensembl" id="ENSLOCP00000014248.1"/>
    </source>
</evidence>
<feature type="transmembrane region" description="Helical" evidence="10">
    <location>
        <begin position="448"/>
        <end position="474"/>
    </location>
</feature>
<accession>W5N0T9</accession>